<dbReference type="HOGENOM" id="CLU_773823_0_0_1"/>
<dbReference type="InParanoid" id="A0A067LU20"/>
<keyword evidence="2" id="KW-1185">Reference proteome</keyword>
<proteinExistence type="predicted"/>
<evidence type="ECO:0000313" key="2">
    <source>
        <dbReference type="Proteomes" id="UP000027195"/>
    </source>
</evidence>
<name>A0A067LU20_BOTB1</name>
<dbReference type="EMBL" id="KL198129">
    <property type="protein sequence ID" value="KDQ06609.1"/>
    <property type="molecule type" value="Genomic_DNA"/>
</dbReference>
<gene>
    <name evidence="1" type="ORF">BOTBODRAFT_181427</name>
</gene>
<reference evidence="2" key="1">
    <citation type="journal article" date="2014" name="Proc. Natl. Acad. Sci. U.S.A.">
        <title>Extensive sampling of basidiomycete genomes demonstrates inadequacy of the white-rot/brown-rot paradigm for wood decay fungi.</title>
        <authorList>
            <person name="Riley R."/>
            <person name="Salamov A.A."/>
            <person name="Brown D.W."/>
            <person name="Nagy L.G."/>
            <person name="Floudas D."/>
            <person name="Held B.W."/>
            <person name="Levasseur A."/>
            <person name="Lombard V."/>
            <person name="Morin E."/>
            <person name="Otillar R."/>
            <person name="Lindquist E.A."/>
            <person name="Sun H."/>
            <person name="LaButti K.M."/>
            <person name="Schmutz J."/>
            <person name="Jabbour D."/>
            <person name="Luo H."/>
            <person name="Baker S.E."/>
            <person name="Pisabarro A.G."/>
            <person name="Walton J.D."/>
            <person name="Blanchette R.A."/>
            <person name="Henrissat B."/>
            <person name="Martin F."/>
            <person name="Cullen D."/>
            <person name="Hibbett D.S."/>
            <person name="Grigoriev I.V."/>
        </authorList>
    </citation>
    <scope>NUCLEOTIDE SEQUENCE [LARGE SCALE GENOMIC DNA]</scope>
    <source>
        <strain evidence="2">FD-172 SS1</strain>
    </source>
</reference>
<organism evidence="1 2">
    <name type="scientific">Botryobasidium botryosum (strain FD-172 SS1)</name>
    <dbReference type="NCBI Taxonomy" id="930990"/>
    <lineage>
        <taxon>Eukaryota</taxon>
        <taxon>Fungi</taxon>
        <taxon>Dikarya</taxon>
        <taxon>Basidiomycota</taxon>
        <taxon>Agaricomycotina</taxon>
        <taxon>Agaricomycetes</taxon>
        <taxon>Cantharellales</taxon>
        <taxon>Botryobasidiaceae</taxon>
        <taxon>Botryobasidium</taxon>
    </lineage>
</organism>
<dbReference type="AlphaFoldDB" id="A0A067LU20"/>
<evidence type="ECO:0000313" key="1">
    <source>
        <dbReference type="EMBL" id="KDQ06609.1"/>
    </source>
</evidence>
<accession>A0A067LU20</accession>
<protein>
    <submittedName>
        <fullName evidence="1">Uncharacterized protein</fullName>
    </submittedName>
</protein>
<dbReference type="Proteomes" id="UP000027195">
    <property type="component" value="Unassembled WGS sequence"/>
</dbReference>
<sequence length="358" mass="39380">MDNIAWAAIATKSLPDRPDIFFTTPAYRLTRHSRCNSDGDSREERVFHPSFIFNARSRTSRESDGIKALYDLAAYVERTTGVVIHMNIMRPEADPSGITPLARHYRGRLLKNRGNHYGPALDEIEAIFDHSIAVPLRSWYYERLEMAGEVGEVGKARKAAQTGHAGQAGQGGRVDDPICQAEYPAGRQCLAALWEAGGKIEAVEEGDRALQLPGASEGVKDTSTTHGEPIARAISAPPPRAVHVLPDSILVYLTRNNLPHGIDTLCDIELIFFDRPRQEWTTALQDVAGISSQHAKHIHLLYSRRYPLEPRAPVVSSALAEQRNSTIAELDEALESLVRELELELTPELHSSAAGGSA</sequence>